<organism evidence="4">
    <name type="scientific">invertebrate metagenome</name>
    <dbReference type="NCBI Taxonomy" id="1711999"/>
    <lineage>
        <taxon>unclassified sequences</taxon>
        <taxon>metagenomes</taxon>
        <taxon>organismal metagenomes</taxon>
    </lineage>
</organism>
<evidence type="ECO:0000313" key="4">
    <source>
        <dbReference type="EMBL" id="VBB68674.1"/>
    </source>
</evidence>
<feature type="domain" description="Peripheral subunit-binding (PSBD)" evidence="3">
    <location>
        <begin position="121"/>
        <end position="158"/>
    </location>
</feature>
<dbReference type="PANTHER" id="PTHR23151:SF90">
    <property type="entry name" value="DIHYDROLIPOYLLYSINE-RESIDUE ACETYLTRANSFERASE COMPONENT OF PYRUVATE DEHYDROGENASE COMPLEX, MITOCHONDRIAL-RELATED"/>
    <property type="match status" value="1"/>
</dbReference>
<evidence type="ECO:0000256" key="2">
    <source>
        <dbReference type="ARBA" id="ARBA00022823"/>
    </source>
</evidence>
<dbReference type="PANTHER" id="PTHR23151">
    <property type="entry name" value="DIHYDROLIPOAMIDE ACETYL/SUCCINYL-TRANSFERASE-RELATED"/>
    <property type="match status" value="1"/>
</dbReference>
<dbReference type="InterPro" id="IPR045257">
    <property type="entry name" value="E2/Pdx1"/>
</dbReference>
<keyword evidence="4" id="KW-0808">Transferase</keyword>
<dbReference type="Gene3D" id="3.30.559.10">
    <property type="entry name" value="Chloramphenicol acetyltransferase-like domain"/>
    <property type="match status" value="1"/>
</dbReference>
<accession>A0A484H5E3</accession>
<protein>
    <submittedName>
        <fullName evidence="4">Dihydrolipoamide acetyltransferase component of pyruvate dehydrogenase complex</fullName>
        <ecNumber evidence="4">2.3.1.12</ecNumber>
    </submittedName>
</protein>
<evidence type="ECO:0000259" key="3">
    <source>
        <dbReference type="PROSITE" id="PS51826"/>
    </source>
</evidence>
<dbReference type="Gene3D" id="4.10.320.10">
    <property type="entry name" value="E3-binding domain"/>
    <property type="match status" value="1"/>
</dbReference>
<keyword evidence="2" id="KW-0450">Lipoyl</keyword>
<evidence type="ECO:0000256" key="1">
    <source>
        <dbReference type="ARBA" id="ARBA00007317"/>
    </source>
</evidence>
<keyword evidence="4" id="KW-0670">Pyruvate</keyword>
<dbReference type="SUPFAM" id="SSF52777">
    <property type="entry name" value="CoA-dependent acyltransferases"/>
    <property type="match status" value="1"/>
</dbReference>
<name>A0A484H5E3_9ZZZZ</name>
<dbReference type="GO" id="GO:0006086">
    <property type="term" value="P:pyruvate decarboxylation to acetyl-CoA"/>
    <property type="evidence" value="ECO:0007669"/>
    <property type="project" value="InterPro"/>
</dbReference>
<dbReference type="InterPro" id="IPR001078">
    <property type="entry name" value="2-oxoacid_DH_actylTfrase"/>
</dbReference>
<dbReference type="PROSITE" id="PS51826">
    <property type="entry name" value="PSBD"/>
    <property type="match status" value="1"/>
</dbReference>
<keyword evidence="4" id="KW-0012">Acyltransferase</keyword>
<gene>
    <name evidence="4" type="ORF">RIEGSTA812A_PEG_147</name>
</gene>
<dbReference type="EC" id="2.3.1.12" evidence="4"/>
<reference evidence="4" key="1">
    <citation type="submission" date="2018-10" db="EMBL/GenBank/DDBJ databases">
        <authorList>
            <person name="Gruber-Vodicka H."/>
            <person name="Jaeckle O."/>
        </authorList>
    </citation>
    <scope>NUCLEOTIDE SEQUENCE</scope>
</reference>
<sequence length="416" mass="45338">MPTPILMSALLPTMTEGNILSWLKHEGDFISSGEALVSIETNKTVIEAMVMQDGMLDRILIQAGRAEINTPVAFLQQEGEATLLRRKGTAASTRALGKEPAVSLPVSAPAAVSGENTKKIFATPLARRLAQSYHVDLSTLRGSGPHGRIIKANVEHAMLTTAPALQEHTITGNIEPPHELLPHTAIRRTIACRMVESVRHAPHFTLTADFEMDAFLALRAELNAHLVAEDKENREDERRDSRWHLSVNDLLIKACALALRKIPAVNVSFTEEAIRRYVQVNVAFAVNTPTGLFTPVIRDADRKGLVTITSEVRALVRKARVGRLQPEEYAGGTFSLSNLGMCGIQHFSAILNPPQACILAVGVAERRPVVHRDTLTIATLMTGTLSVDHRAVDGATAAHYLAVLKKLIEQPSTMLL</sequence>
<dbReference type="SUPFAM" id="SSF47005">
    <property type="entry name" value="Peripheral subunit-binding domain of 2-oxo acid dehydrogenase complex"/>
    <property type="match status" value="1"/>
</dbReference>
<dbReference type="EMBL" id="LR026963">
    <property type="protein sequence ID" value="VBB68674.1"/>
    <property type="molecule type" value="Genomic_DNA"/>
</dbReference>
<dbReference type="GO" id="GO:0045254">
    <property type="term" value="C:pyruvate dehydrogenase complex"/>
    <property type="evidence" value="ECO:0007669"/>
    <property type="project" value="InterPro"/>
</dbReference>
<dbReference type="Pfam" id="PF02817">
    <property type="entry name" value="E3_binding"/>
    <property type="match status" value="1"/>
</dbReference>
<dbReference type="InterPro" id="IPR000089">
    <property type="entry name" value="Biotin_lipoyl"/>
</dbReference>
<dbReference type="Pfam" id="PF00364">
    <property type="entry name" value="Biotin_lipoyl"/>
    <property type="match status" value="1"/>
</dbReference>
<dbReference type="Gene3D" id="2.40.50.100">
    <property type="match status" value="1"/>
</dbReference>
<dbReference type="InterPro" id="IPR011053">
    <property type="entry name" value="Single_hybrid_motif"/>
</dbReference>
<dbReference type="InterPro" id="IPR004167">
    <property type="entry name" value="PSBD"/>
</dbReference>
<proteinExistence type="inferred from homology"/>
<dbReference type="Pfam" id="PF00198">
    <property type="entry name" value="2-oxoacid_dh"/>
    <property type="match status" value="1"/>
</dbReference>
<dbReference type="InterPro" id="IPR036625">
    <property type="entry name" value="E3-bd_dom_sf"/>
</dbReference>
<comment type="similarity">
    <text evidence="1">Belongs to the 2-oxoacid dehydrogenase family.</text>
</comment>
<dbReference type="SUPFAM" id="SSF51230">
    <property type="entry name" value="Single hybrid motif"/>
    <property type="match status" value="1"/>
</dbReference>
<dbReference type="AlphaFoldDB" id="A0A484H5E3"/>
<dbReference type="GO" id="GO:0004742">
    <property type="term" value="F:dihydrolipoyllysine-residue acetyltransferase activity"/>
    <property type="evidence" value="ECO:0007669"/>
    <property type="project" value="UniProtKB-EC"/>
</dbReference>
<dbReference type="InterPro" id="IPR023213">
    <property type="entry name" value="CAT-like_dom_sf"/>
</dbReference>
<dbReference type="CDD" id="cd06849">
    <property type="entry name" value="lipoyl_domain"/>
    <property type="match status" value="1"/>
</dbReference>